<accession>A0ABS6E3G3</accession>
<dbReference type="Proteomes" id="UP000749471">
    <property type="component" value="Unassembled WGS sequence"/>
</dbReference>
<dbReference type="PANTHER" id="PTHR34070:SF1">
    <property type="entry name" value="DNA ALKYLATION REPAIR PROTEIN"/>
    <property type="match status" value="1"/>
</dbReference>
<sequence>MSGEKFIEKINVQVYDIDEFRAYSTKSGRTLYLCSDSNGLVVRDNNIKLIGNIFKIQSEMRIFMNSYVADIYKTLKENTNIDNARKMEAYMKNLFPFMGINMPMRKSLTKKYMKQSKEIDIKSLLSIMYELYDCEEREFQYVAIDLLGENYIRFSYEDFKMLYLLINKKPWWDSIDALRKQMALWVKNNLQYFDEIMTTLLDSSSFWNRRIALNIQLLWKNDTNTEWLKKAILQNIDDEEFFIQKAIGWALRDYSKTNAEWVKELLNTYSFSNLAYKEGSKYL</sequence>
<comment type="caution">
    <text evidence="1">The sequence shown here is derived from an EMBL/GenBank/DDBJ whole genome shotgun (WGS) entry which is preliminary data.</text>
</comment>
<name>A0ABS6E3G3_9FIRM</name>
<evidence type="ECO:0000313" key="2">
    <source>
        <dbReference type="Proteomes" id="UP000749471"/>
    </source>
</evidence>
<dbReference type="EMBL" id="JAHLPM010000003">
    <property type="protein sequence ID" value="MBU5437366.1"/>
    <property type="molecule type" value="Genomic_DNA"/>
</dbReference>
<dbReference type="CDD" id="cd07064">
    <property type="entry name" value="AlkD_like_1"/>
    <property type="match status" value="1"/>
</dbReference>
<evidence type="ECO:0000313" key="1">
    <source>
        <dbReference type="EMBL" id="MBU5437366.1"/>
    </source>
</evidence>
<proteinExistence type="predicted"/>
<reference evidence="1 2" key="1">
    <citation type="submission" date="2021-06" db="EMBL/GenBank/DDBJ databases">
        <authorList>
            <person name="Sun Q."/>
            <person name="Li D."/>
        </authorList>
    </citation>
    <scope>NUCLEOTIDE SEQUENCE [LARGE SCALE GENOMIC DNA]</scope>
    <source>
        <strain evidence="1 2">MSJ-40</strain>
    </source>
</reference>
<dbReference type="RefSeq" id="WP_216517398.1">
    <property type="nucleotide sequence ID" value="NZ_JAHLPM010000003.1"/>
</dbReference>
<dbReference type="Pfam" id="PF08713">
    <property type="entry name" value="DNA_alkylation"/>
    <property type="match status" value="1"/>
</dbReference>
<organism evidence="1 2">
    <name type="scientific">Tissierella simiarum</name>
    <dbReference type="NCBI Taxonomy" id="2841534"/>
    <lineage>
        <taxon>Bacteria</taxon>
        <taxon>Bacillati</taxon>
        <taxon>Bacillota</taxon>
        <taxon>Tissierellia</taxon>
        <taxon>Tissierellales</taxon>
        <taxon>Tissierellaceae</taxon>
        <taxon>Tissierella</taxon>
    </lineage>
</organism>
<dbReference type="InterPro" id="IPR014825">
    <property type="entry name" value="DNA_alkylation"/>
</dbReference>
<gene>
    <name evidence="1" type="ORF">KQI42_05055</name>
</gene>
<dbReference type="PANTHER" id="PTHR34070">
    <property type="entry name" value="ARMADILLO-TYPE FOLD"/>
    <property type="match status" value="1"/>
</dbReference>
<protein>
    <submittedName>
        <fullName evidence="1">DNA alkylation repair protein</fullName>
    </submittedName>
</protein>
<keyword evidence="2" id="KW-1185">Reference proteome</keyword>